<reference evidence="1" key="1">
    <citation type="submission" date="2023-01" db="EMBL/GenBank/DDBJ databases">
        <title>Genome assembly of the deep-sea coral Lophelia pertusa.</title>
        <authorList>
            <person name="Herrera S."/>
            <person name="Cordes E."/>
        </authorList>
    </citation>
    <scope>NUCLEOTIDE SEQUENCE</scope>
    <source>
        <strain evidence="1">USNM1676648</strain>
        <tissue evidence="1">Polyp</tissue>
    </source>
</reference>
<keyword evidence="2" id="KW-1185">Reference proteome</keyword>
<dbReference type="AlphaFoldDB" id="A0A9W9YH35"/>
<comment type="caution">
    <text evidence="1">The sequence shown here is derived from an EMBL/GenBank/DDBJ whole genome shotgun (WGS) entry which is preliminary data.</text>
</comment>
<accession>A0A9W9YH35</accession>
<organism evidence="1 2">
    <name type="scientific">Desmophyllum pertusum</name>
    <dbReference type="NCBI Taxonomy" id="174260"/>
    <lineage>
        <taxon>Eukaryota</taxon>
        <taxon>Metazoa</taxon>
        <taxon>Cnidaria</taxon>
        <taxon>Anthozoa</taxon>
        <taxon>Hexacorallia</taxon>
        <taxon>Scleractinia</taxon>
        <taxon>Caryophylliina</taxon>
        <taxon>Caryophylliidae</taxon>
        <taxon>Desmophyllum</taxon>
    </lineage>
</organism>
<gene>
    <name evidence="1" type="ORF">OS493_011819</name>
</gene>
<name>A0A9W9YH35_9CNID</name>
<sequence>MQQPVEHLKVLTIASLQALERISGKALQRFLSTKQGRRNLKSTSKICFFEKRSHWIALYCILLVK</sequence>
<dbReference type="EMBL" id="MU827782">
    <property type="protein sequence ID" value="KAJ7336602.1"/>
    <property type="molecule type" value="Genomic_DNA"/>
</dbReference>
<protein>
    <submittedName>
        <fullName evidence="1">Uncharacterized protein</fullName>
    </submittedName>
</protein>
<dbReference type="Proteomes" id="UP001163046">
    <property type="component" value="Unassembled WGS sequence"/>
</dbReference>
<proteinExistence type="predicted"/>
<evidence type="ECO:0000313" key="1">
    <source>
        <dbReference type="EMBL" id="KAJ7336602.1"/>
    </source>
</evidence>
<evidence type="ECO:0000313" key="2">
    <source>
        <dbReference type="Proteomes" id="UP001163046"/>
    </source>
</evidence>